<dbReference type="Gene3D" id="3.40.50.12780">
    <property type="entry name" value="N-terminal domain of ligase-like"/>
    <property type="match status" value="1"/>
</dbReference>
<dbReference type="RefSeq" id="WP_289998829.1">
    <property type="nucleotide sequence ID" value="NZ_JAUEPH010000002.1"/>
</dbReference>
<reference evidence="4" key="1">
    <citation type="submission" date="2023-06" db="EMBL/GenBank/DDBJ databases">
        <title>Robiginitalea aurantiacus sp. nov. and Algoriphagus sediminis sp. nov., isolated from coastal sediment.</title>
        <authorList>
            <person name="Zhou Z.Y."/>
            <person name="An J."/>
            <person name="Jia Y.W."/>
            <person name="Du Z.J."/>
        </authorList>
    </citation>
    <scope>NUCLEOTIDE SEQUENCE</scope>
    <source>
        <strain evidence="4">C2-7</strain>
    </source>
</reference>
<dbReference type="PANTHER" id="PTHR43201:SF5">
    <property type="entry name" value="MEDIUM-CHAIN ACYL-COA LIGASE ACSF2, MITOCHONDRIAL"/>
    <property type="match status" value="1"/>
</dbReference>
<organism evidence="4 5">
    <name type="scientific">Algoriphagus sediminis</name>
    <dbReference type="NCBI Taxonomy" id="3057113"/>
    <lineage>
        <taxon>Bacteria</taxon>
        <taxon>Pseudomonadati</taxon>
        <taxon>Bacteroidota</taxon>
        <taxon>Cytophagia</taxon>
        <taxon>Cytophagales</taxon>
        <taxon>Cyclobacteriaceae</taxon>
        <taxon>Algoriphagus</taxon>
    </lineage>
</organism>
<dbReference type="InterPro" id="IPR042099">
    <property type="entry name" value="ANL_N_sf"/>
</dbReference>
<evidence type="ECO:0000259" key="3">
    <source>
        <dbReference type="Pfam" id="PF00501"/>
    </source>
</evidence>
<dbReference type="InterPro" id="IPR045851">
    <property type="entry name" value="AMP-bd_C_sf"/>
</dbReference>
<proteinExistence type="inferred from homology"/>
<keyword evidence="5" id="KW-1185">Reference proteome</keyword>
<dbReference type="Pfam" id="PF00501">
    <property type="entry name" value="AMP-binding"/>
    <property type="match status" value="1"/>
</dbReference>
<keyword evidence="2" id="KW-0436">Ligase</keyword>
<gene>
    <name evidence="4" type="ORF">QVH07_03865</name>
</gene>
<name>A0ABT7YA09_9BACT</name>
<evidence type="ECO:0000256" key="1">
    <source>
        <dbReference type="ARBA" id="ARBA00006432"/>
    </source>
</evidence>
<dbReference type="Gene3D" id="3.30.300.30">
    <property type="match status" value="1"/>
</dbReference>
<dbReference type="Proteomes" id="UP001171916">
    <property type="component" value="Unassembled WGS sequence"/>
</dbReference>
<sequence>MFQLRIEDKTFTKKEDFLTESSFTEPWAKATIDFCGKWLSGESEFQLRTSGSTGKPKLITVKRSQMEASAKATQSFLGTSSRSRIMNSLNPEFIAGIMNLVRAMVWRCPIFCEKPSNSPLKAPSDFQPTFITLVPSQLEGLLSQPGKLSGLKHILVGGAPTNQTLREKISESRIPAWQTFGMTETVSHFALARITPFPLKYHVLPGVEIGVSEQNNLWVKSPMSDMKVVQTNDVVNMVSPTEFYWIGRSDFVINSGGIKLHPEELEIKIQMILGNELPNRFFLFGKEDEKLGEKLCMALEDPNHEINTKEMRTKIKESLGSIQTPKEIFVLPSFVETKNGKVQRKASISDLS</sequence>
<protein>
    <submittedName>
        <fullName evidence="4">AMP-binding protein</fullName>
    </submittedName>
</protein>
<accession>A0ABT7YA09</accession>
<comment type="caution">
    <text evidence="4">The sequence shown here is derived from an EMBL/GenBank/DDBJ whole genome shotgun (WGS) entry which is preliminary data.</text>
</comment>
<dbReference type="SUPFAM" id="SSF56801">
    <property type="entry name" value="Acetyl-CoA synthetase-like"/>
    <property type="match status" value="1"/>
</dbReference>
<dbReference type="InterPro" id="IPR000873">
    <property type="entry name" value="AMP-dep_synth/lig_dom"/>
</dbReference>
<comment type="similarity">
    <text evidence="1">Belongs to the ATP-dependent AMP-binding enzyme family.</text>
</comment>
<dbReference type="EMBL" id="JAUEPH010000002">
    <property type="protein sequence ID" value="MDN3203265.1"/>
    <property type="molecule type" value="Genomic_DNA"/>
</dbReference>
<evidence type="ECO:0000313" key="4">
    <source>
        <dbReference type="EMBL" id="MDN3203265.1"/>
    </source>
</evidence>
<evidence type="ECO:0000256" key="2">
    <source>
        <dbReference type="ARBA" id="ARBA00022598"/>
    </source>
</evidence>
<dbReference type="PANTHER" id="PTHR43201">
    <property type="entry name" value="ACYL-COA SYNTHETASE"/>
    <property type="match status" value="1"/>
</dbReference>
<feature type="domain" description="AMP-dependent synthetase/ligase" evidence="3">
    <location>
        <begin position="49"/>
        <end position="192"/>
    </location>
</feature>
<evidence type="ECO:0000313" key="5">
    <source>
        <dbReference type="Proteomes" id="UP001171916"/>
    </source>
</evidence>